<comment type="caution">
    <text evidence="1">The sequence shown here is derived from an EMBL/GenBank/DDBJ whole genome shotgun (WGS) entry which is preliminary data.</text>
</comment>
<evidence type="ECO:0000313" key="1">
    <source>
        <dbReference type="EMBL" id="CAI2386879.1"/>
    </source>
</evidence>
<accession>A0AAD1Y9A8</accession>
<name>A0AAD1Y9A8_EUPCR</name>
<keyword evidence="2" id="KW-1185">Reference proteome</keyword>
<dbReference type="Proteomes" id="UP001295684">
    <property type="component" value="Unassembled WGS sequence"/>
</dbReference>
<dbReference type="EMBL" id="CAMPGE010029412">
    <property type="protein sequence ID" value="CAI2386879.1"/>
    <property type="molecule type" value="Genomic_DNA"/>
</dbReference>
<proteinExistence type="predicted"/>
<dbReference type="AlphaFoldDB" id="A0AAD1Y9A8"/>
<reference evidence="1" key="1">
    <citation type="submission" date="2023-07" db="EMBL/GenBank/DDBJ databases">
        <authorList>
            <consortium name="AG Swart"/>
            <person name="Singh M."/>
            <person name="Singh A."/>
            <person name="Seah K."/>
            <person name="Emmerich C."/>
        </authorList>
    </citation>
    <scope>NUCLEOTIDE SEQUENCE</scope>
    <source>
        <strain evidence="1">DP1</strain>
    </source>
</reference>
<evidence type="ECO:0000313" key="2">
    <source>
        <dbReference type="Proteomes" id="UP001295684"/>
    </source>
</evidence>
<gene>
    <name evidence="1" type="ORF">ECRASSUSDP1_LOCUS28504</name>
</gene>
<sequence>MGQACCKNQPDQVRGGGAASQYQNFDEQSVIEHKDYERRRYIFSMRVHIQKSNLFQEGSIKRIRFFITNGDILIKDWTEDYRTTYGEDYISHNSYLEFNQKRALLPLKVTAQILDRKKNIVQCLSQEFSFLKAATSCGTAILGTKEEEQTLRILMDEVEDYKQFKEVQKQYSYKLVVEYDPKKIPCEDIEKAKVIFSQVTDKGVNEICCNYIDESLQEGTNWDSIRISNDLGDDTKIFEINFSSYQLIGMKNLESKSRLQIELFDFRNEKIVARSRTFLLIDLVKTISSPETLRKTTLTNMAIKLNNLASTTMTPNLVDKDYCKSFDFTIIGFKKVESMSVFKVLSQREMNIIPFYGLDFSQANLTFDDDICLHRTKEDKPKIYLKIMEVFNKYMGPTFPEYCIPYVFGCKALPGTKTSDCLALSGDYFNPEVFNEKKSHGAKNTLKNQYCKTVNRIEFGLPPNHNAIFTKAESIARMIKSERLKDYMVHLHITPGLIEDYKLLVENITKRSENYSSSERLPMIVIIIRLKLHNLQEEDVDLKNLQRDVQNATKGAKPLVHIFDFDSKSPDWAVEKLVGKMMNLIIQDLQLYLDSNIYDLCKSVIQERQSLMDGRESFFEMTLSPENVKEEEIYMDKDISSSLNSGNDSSQDFLDHLHIMLDHEKQDLEHILENNCENFTRERFDTMISPEKDTDTAKRILEGEAYTERSNSGVFPKSAHSM</sequence>
<organism evidence="1 2">
    <name type="scientific">Euplotes crassus</name>
    <dbReference type="NCBI Taxonomy" id="5936"/>
    <lineage>
        <taxon>Eukaryota</taxon>
        <taxon>Sar</taxon>
        <taxon>Alveolata</taxon>
        <taxon>Ciliophora</taxon>
        <taxon>Intramacronucleata</taxon>
        <taxon>Spirotrichea</taxon>
        <taxon>Hypotrichia</taxon>
        <taxon>Euplotida</taxon>
        <taxon>Euplotidae</taxon>
        <taxon>Moneuplotes</taxon>
    </lineage>
</organism>
<protein>
    <submittedName>
        <fullName evidence="1">Uncharacterized protein</fullName>
    </submittedName>
</protein>